<reference evidence="2" key="1">
    <citation type="journal article" date="2023" name="bioRxiv">
        <title>Scaffold-level genome assemblies of two parasitoid biocontrol wasps reveal the parthenogenesis mechanism and an associated novel virus.</title>
        <authorList>
            <person name="Inwood S."/>
            <person name="Skelly J."/>
            <person name="Guhlin J."/>
            <person name="Harrop T."/>
            <person name="Goldson S."/>
            <person name="Dearden P."/>
        </authorList>
    </citation>
    <scope>NUCLEOTIDE SEQUENCE</scope>
    <source>
        <strain evidence="2">Irish</strain>
        <tissue evidence="2">Whole body</tissue>
    </source>
</reference>
<dbReference type="AlphaFoldDB" id="A0AA39KM48"/>
<protein>
    <recommendedName>
        <fullName evidence="4">Protein phosphatase 1 regulatory subunit 35 C-terminal domain-containing protein</fullName>
    </recommendedName>
</protein>
<evidence type="ECO:0008006" key="4">
    <source>
        <dbReference type="Google" id="ProtNLM"/>
    </source>
</evidence>
<evidence type="ECO:0000256" key="1">
    <source>
        <dbReference type="SAM" id="MobiDB-lite"/>
    </source>
</evidence>
<dbReference type="Proteomes" id="UP001168990">
    <property type="component" value="Unassembled WGS sequence"/>
</dbReference>
<dbReference type="EMBL" id="JAQQBS010001422">
    <property type="protein sequence ID" value="KAK0166555.1"/>
    <property type="molecule type" value="Genomic_DNA"/>
</dbReference>
<sequence>MSNMEMKCKTLMRPKVRFNEQSESTNESDSSAGPFNGPKINNIITLDKPVRLIYNIEKNLGIGNLRETKSCESLSNSNHHSQKPRTITVAKSNNQISTKSSMVMEHRFDGGNKRGINVNREESNKENVSQQYLQSKDQNIENLSKLSMPNKLKLSEKDTIIPIRKLKKSPSIKSPSMSQSEKISTVRTKDSLLKTKLPIIAKKNLTKVTTSLCSNNSNVRSETAKNICGTIPNVCVGPGILRNRMQHLLPASGKLGINDVNHGNKLERPEYNSIMFTIKKLRETKNEKIVTDIDSLPTNYRNLCMKKMSRALDFSPVESIYHDLIDLNITDNKLPLRLMRSKDPEPRQKDLEPRLSDFYVPQYGRAYTDVVEIHPTSPQIFDNLSAFKISNGIFGWQKSLDEL</sequence>
<accession>A0AA39KM48</accession>
<feature type="region of interest" description="Disordered" evidence="1">
    <location>
        <begin position="1"/>
        <end position="36"/>
    </location>
</feature>
<keyword evidence="3" id="KW-1185">Reference proteome</keyword>
<reference evidence="2" key="2">
    <citation type="submission" date="2023-03" db="EMBL/GenBank/DDBJ databases">
        <authorList>
            <person name="Inwood S.N."/>
            <person name="Skelly J.G."/>
            <person name="Guhlin J."/>
            <person name="Harrop T.W.R."/>
            <person name="Goldson S.G."/>
            <person name="Dearden P.K."/>
        </authorList>
    </citation>
    <scope>NUCLEOTIDE SEQUENCE</scope>
    <source>
        <strain evidence="2">Irish</strain>
        <tissue evidence="2">Whole body</tissue>
    </source>
</reference>
<evidence type="ECO:0000313" key="3">
    <source>
        <dbReference type="Proteomes" id="UP001168990"/>
    </source>
</evidence>
<evidence type="ECO:0000313" key="2">
    <source>
        <dbReference type="EMBL" id="KAK0166555.1"/>
    </source>
</evidence>
<organism evidence="2 3">
    <name type="scientific">Microctonus aethiopoides</name>
    <dbReference type="NCBI Taxonomy" id="144406"/>
    <lineage>
        <taxon>Eukaryota</taxon>
        <taxon>Metazoa</taxon>
        <taxon>Ecdysozoa</taxon>
        <taxon>Arthropoda</taxon>
        <taxon>Hexapoda</taxon>
        <taxon>Insecta</taxon>
        <taxon>Pterygota</taxon>
        <taxon>Neoptera</taxon>
        <taxon>Endopterygota</taxon>
        <taxon>Hymenoptera</taxon>
        <taxon>Apocrita</taxon>
        <taxon>Ichneumonoidea</taxon>
        <taxon>Braconidae</taxon>
        <taxon>Euphorinae</taxon>
        <taxon>Microctonus</taxon>
    </lineage>
</organism>
<gene>
    <name evidence="2" type="ORF">PV328_004962</name>
</gene>
<feature type="compositionally biased region" description="Polar residues" evidence="1">
    <location>
        <begin position="19"/>
        <end position="33"/>
    </location>
</feature>
<comment type="caution">
    <text evidence="2">The sequence shown here is derived from an EMBL/GenBank/DDBJ whole genome shotgun (WGS) entry which is preliminary data.</text>
</comment>
<proteinExistence type="predicted"/>
<name>A0AA39KM48_9HYME</name>